<dbReference type="GO" id="GO:0015074">
    <property type="term" value="P:DNA integration"/>
    <property type="evidence" value="ECO:0007669"/>
    <property type="project" value="InterPro"/>
</dbReference>
<evidence type="ECO:0000259" key="3">
    <source>
        <dbReference type="PROSITE" id="PS51898"/>
    </source>
</evidence>
<reference evidence="4" key="1">
    <citation type="submission" date="2022-08" db="EMBL/GenBank/DDBJ databases">
        <authorList>
            <person name="Tistechok S."/>
            <person name="Samborskyy M."/>
            <person name="Roman I."/>
        </authorList>
    </citation>
    <scope>NUCLEOTIDE SEQUENCE</scope>
    <source>
        <strain evidence="4">DSM 103496</strain>
    </source>
</reference>
<feature type="domain" description="Tyr recombinase" evidence="3">
    <location>
        <begin position="31"/>
        <end position="239"/>
    </location>
</feature>
<dbReference type="InterPro" id="IPR050090">
    <property type="entry name" value="Tyrosine_recombinase_XerCD"/>
</dbReference>
<dbReference type="PROSITE" id="PS51898">
    <property type="entry name" value="TYR_RECOMBINASE"/>
    <property type="match status" value="1"/>
</dbReference>
<keyword evidence="1" id="KW-0233">DNA recombination</keyword>
<dbReference type="InterPro" id="IPR002104">
    <property type="entry name" value="Integrase_catalytic"/>
</dbReference>
<evidence type="ECO:0000313" key="5">
    <source>
        <dbReference type="Proteomes" id="UP001141259"/>
    </source>
</evidence>
<dbReference type="EMBL" id="JANYMP010000015">
    <property type="protein sequence ID" value="MCS7480747.1"/>
    <property type="molecule type" value="Genomic_DNA"/>
</dbReference>
<dbReference type="PANTHER" id="PTHR30349">
    <property type="entry name" value="PHAGE INTEGRASE-RELATED"/>
    <property type="match status" value="1"/>
</dbReference>
<accession>A0A9X2VR10</accession>
<dbReference type="Pfam" id="PF00589">
    <property type="entry name" value="Phage_integrase"/>
    <property type="match status" value="1"/>
</dbReference>
<dbReference type="CDD" id="cd01189">
    <property type="entry name" value="INT_ICEBs1_C_like"/>
    <property type="match status" value="1"/>
</dbReference>
<sequence length="253" mass="28087">MRQVLPARLQVLPFQLFLKTSQSCAPLAAPRKVVPWAESRLRALQLALPARFKVAALLGAGGGMRQGEILAFSPDDVDRDAMVINIGRQLRLINRTLVYSLPKRDKERQVPISAGVLEALDTYQETYPAIPVTLPWDEPNGAPVTANLLMVRDDGNAQSGDLFNKVVWVPAFKQAGLTYTKRQDGMHAMRHFYASTLLTQGVSIKELAEYLGHQDPGFTLRTYTHLMPSSHQRARKAVDGVFKPRKTPSTQTA</sequence>
<keyword evidence="5" id="KW-1185">Reference proteome</keyword>
<gene>
    <name evidence="4" type="ORF">NZH93_28150</name>
</gene>
<dbReference type="InterPro" id="IPR011010">
    <property type="entry name" value="DNA_brk_join_enz"/>
</dbReference>
<dbReference type="Gene3D" id="1.10.443.10">
    <property type="entry name" value="Intergrase catalytic core"/>
    <property type="match status" value="1"/>
</dbReference>
<dbReference type="Proteomes" id="UP001141259">
    <property type="component" value="Unassembled WGS sequence"/>
</dbReference>
<organism evidence="4 5">
    <name type="scientific">Umezawaea endophytica</name>
    <dbReference type="NCBI Taxonomy" id="1654476"/>
    <lineage>
        <taxon>Bacteria</taxon>
        <taxon>Bacillati</taxon>
        <taxon>Actinomycetota</taxon>
        <taxon>Actinomycetes</taxon>
        <taxon>Pseudonocardiales</taxon>
        <taxon>Pseudonocardiaceae</taxon>
        <taxon>Umezawaea</taxon>
    </lineage>
</organism>
<dbReference type="InterPro" id="IPR013762">
    <property type="entry name" value="Integrase-like_cat_sf"/>
</dbReference>
<dbReference type="RefSeq" id="WP_259626241.1">
    <property type="nucleotide sequence ID" value="NZ_JANYMP010000015.1"/>
</dbReference>
<dbReference type="PANTHER" id="PTHR30349:SF64">
    <property type="entry name" value="PROPHAGE INTEGRASE INTD-RELATED"/>
    <property type="match status" value="1"/>
</dbReference>
<proteinExistence type="predicted"/>
<evidence type="ECO:0000256" key="1">
    <source>
        <dbReference type="ARBA" id="ARBA00023172"/>
    </source>
</evidence>
<feature type="region of interest" description="Disordered" evidence="2">
    <location>
        <begin position="234"/>
        <end position="253"/>
    </location>
</feature>
<evidence type="ECO:0000256" key="2">
    <source>
        <dbReference type="SAM" id="MobiDB-lite"/>
    </source>
</evidence>
<comment type="caution">
    <text evidence="4">The sequence shown here is derived from an EMBL/GenBank/DDBJ whole genome shotgun (WGS) entry which is preliminary data.</text>
</comment>
<name>A0A9X2VR10_9PSEU</name>
<dbReference type="SUPFAM" id="SSF56349">
    <property type="entry name" value="DNA breaking-rejoining enzymes"/>
    <property type="match status" value="1"/>
</dbReference>
<dbReference type="GO" id="GO:0003677">
    <property type="term" value="F:DNA binding"/>
    <property type="evidence" value="ECO:0007669"/>
    <property type="project" value="InterPro"/>
</dbReference>
<dbReference type="AlphaFoldDB" id="A0A9X2VR10"/>
<dbReference type="GO" id="GO:0006310">
    <property type="term" value="P:DNA recombination"/>
    <property type="evidence" value="ECO:0007669"/>
    <property type="project" value="UniProtKB-KW"/>
</dbReference>
<protein>
    <submittedName>
        <fullName evidence="4">Site-specific integrase</fullName>
    </submittedName>
</protein>
<evidence type="ECO:0000313" key="4">
    <source>
        <dbReference type="EMBL" id="MCS7480747.1"/>
    </source>
</evidence>